<gene>
    <name evidence="1" type="ORF">KGQ91_14640</name>
</gene>
<protein>
    <submittedName>
        <fullName evidence="1">Uncharacterized protein</fullName>
    </submittedName>
</protein>
<proteinExistence type="predicted"/>
<reference evidence="1 2" key="1">
    <citation type="submission" date="2021-05" db="EMBL/GenBank/DDBJ databases">
        <title>Petroleum and Energy Research Collection (APPE): ex situ preservation of microbial diversity associated with the oil industry and exploitation of its biotechnological potential.</title>
        <authorList>
            <person name="Paixao C.T.M."/>
            <person name="Gomes M.B."/>
            <person name="Oliveira V.M."/>
        </authorList>
    </citation>
    <scope>NUCLEOTIDE SEQUENCE [LARGE SCALE GENOMIC DNA]</scope>
    <source>
        <strain evidence="1 2">LIT2</strain>
    </source>
</reference>
<name>A0ABS7X1Y5_9GAMM</name>
<accession>A0ABS7X1Y5</accession>
<evidence type="ECO:0000313" key="2">
    <source>
        <dbReference type="Proteomes" id="UP001319883"/>
    </source>
</evidence>
<dbReference type="RefSeq" id="WP_163649102.1">
    <property type="nucleotide sequence ID" value="NZ_JAGXFD010000001.1"/>
</dbReference>
<dbReference type="EMBL" id="JAGXFD010000001">
    <property type="protein sequence ID" value="MBZ9568908.1"/>
    <property type="molecule type" value="Genomic_DNA"/>
</dbReference>
<dbReference type="Proteomes" id="UP001319883">
    <property type="component" value="Unassembled WGS sequence"/>
</dbReference>
<organism evidence="1 2">
    <name type="scientific">Modicisalibacter tunisiensis</name>
    <dbReference type="NCBI Taxonomy" id="390637"/>
    <lineage>
        <taxon>Bacteria</taxon>
        <taxon>Pseudomonadati</taxon>
        <taxon>Pseudomonadota</taxon>
        <taxon>Gammaproteobacteria</taxon>
        <taxon>Oceanospirillales</taxon>
        <taxon>Halomonadaceae</taxon>
        <taxon>Modicisalibacter</taxon>
    </lineage>
</organism>
<comment type="caution">
    <text evidence="1">The sequence shown here is derived from an EMBL/GenBank/DDBJ whole genome shotgun (WGS) entry which is preliminary data.</text>
</comment>
<sequence length="70" mass="7312">MVRPPLHHDPFVARTPLRPAAVPSRALASGHPPPAFFPELEHPLSLVTTQRFSAAAAGPARATGTSRPAG</sequence>
<keyword evidence="2" id="KW-1185">Reference proteome</keyword>
<evidence type="ECO:0000313" key="1">
    <source>
        <dbReference type="EMBL" id="MBZ9568908.1"/>
    </source>
</evidence>